<dbReference type="GO" id="GO:0042910">
    <property type="term" value="F:xenobiotic transmembrane transporter activity"/>
    <property type="evidence" value="ECO:0007669"/>
    <property type="project" value="InterPro"/>
</dbReference>
<feature type="transmembrane region" description="Helical" evidence="7">
    <location>
        <begin position="355"/>
        <end position="374"/>
    </location>
</feature>
<accession>A0A483CQ99</accession>
<feature type="transmembrane region" description="Helical" evidence="7">
    <location>
        <begin position="422"/>
        <end position="442"/>
    </location>
</feature>
<dbReference type="OrthoDB" id="214119at2157"/>
<evidence type="ECO:0000256" key="3">
    <source>
        <dbReference type="ARBA" id="ARBA00022475"/>
    </source>
</evidence>
<dbReference type="GO" id="GO:0005886">
    <property type="term" value="C:plasma membrane"/>
    <property type="evidence" value="ECO:0007669"/>
    <property type="project" value="UniProtKB-SubCell"/>
</dbReference>
<feature type="transmembrane region" description="Helical" evidence="7">
    <location>
        <begin position="251"/>
        <end position="277"/>
    </location>
</feature>
<evidence type="ECO:0000313" key="9">
    <source>
        <dbReference type="Proteomes" id="UP000292580"/>
    </source>
</evidence>
<dbReference type="GO" id="GO:0015297">
    <property type="term" value="F:antiporter activity"/>
    <property type="evidence" value="ECO:0007669"/>
    <property type="project" value="InterPro"/>
</dbReference>
<dbReference type="RefSeq" id="WP_130647720.1">
    <property type="nucleotide sequence ID" value="NZ_PGCL01000009.1"/>
</dbReference>
<feature type="transmembrane region" description="Helical" evidence="7">
    <location>
        <begin position="196"/>
        <end position="216"/>
    </location>
</feature>
<dbReference type="AlphaFoldDB" id="A0A483CQ99"/>
<keyword evidence="9" id="KW-1185">Reference proteome</keyword>
<dbReference type="Pfam" id="PF01554">
    <property type="entry name" value="MatE"/>
    <property type="match status" value="2"/>
</dbReference>
<protein>
    <submittedName>
        <fullName evidence="8">MATE family efflux transporter</fullName>
    </submittedName>
</protein>
<dbReference type="PANTHER" id="PTHR43549">
    <property type="entry name" value="MULTIDRUG RESISTANCE PROTEIN YPNP-RELATED"/>
    <property type="match status" value="1"/>
</dbReference>
<feature type="transmembrane region" description="Helical" evidence="7">
    <location>
        <begin position="283"/>
        <end position="308"/>
    </location>
</feature>
<feature type="transmembrane region" description="Helical" evidence="7">
    <location>
        <begin position="394"/>
        <end position="416"/>
    </location>
</feature>
<keyword evidence="5 7" id="KW-1133">Transmembrane helix</keyword>
<evidence type="ECO:0000256" key="1">
    <source>
        <dbReference type="ARBA" id="ARBA00004651"/>
    </source>
</evidence>
<evidence type="ECO:0000256" key="7">
    <source>
        <dbReference type="SAM" id="Phobius"/>
    </source>
</evidence>
<evidence type="ECO:0000256" key="4">
    <source>
        <dbReference type="ARBA" id="ARBA00022692"/>
    </source>
</evidence>
<evidence type="ECO:0000256" key="5">
    <source>
        <dbReference type="ARBA" id="ARBA00022989"/>
    </source>
</evidence>
<keyword evidence="2" id="KW-0813">Transport</keyword>
<dbReference type="CDD" id="cd13147">
    <property type="entry name" value="MATE_MJ0709_like"/>
    <property type="match status" value="1"/>
</dbReference>
<feature type="transmembrane region" description="Helical" evidence="7">
    <location>
        <begin position="136"/>
        <end position="158"/>
    </location>
</feature>
<proteinExistence type="predicted"/>
<keyword evidence="6 7" id="KW-0472">Membrane</keyword>
<name>A0A483CQ99_9EURY</name>
<comment type="caution">
    <text evidence="8">The sequence shown here is derived from an EMBL/GenBank/DDBJ whole genome shotgun (WGS) entry which is preliminary data.</text>
</comment>
<comment type="subcellular location">
    <subcellularLocation>
        <location evidence="1">Cell membrane</location>
        <topology evidence="1">Multi-pass membrane protein</topology>
    </subcellularLocation>
</comment>
<dbReference type="EMBL" id="PGCL01000009">
    <property type="protein sequence ID" value="TAJ43260.1"/>
    <property type="molecule type" value="Genomic_DNA"/>
</dbReference>
<evidence type="ECO:0000313" key="8">
    <source>
        <dbReference type="EMBL" id="TAJ43260.1"/>
    </source>
</evidence>
<dbReference type="PANTHER" id="PTHR43549:SF2">
    <property type="entry name" value="MULTIDRUG RESISTANCE PROTEIN NORM-RELATED"/>
    <property type="match status" value="1"/>
</dbReference>
<dbReference type="InterPro" id="IPR002528">
    <property type="entry name" value="MATE_fam"/>
</dbReference>
<evidence type="ECO:0000256" key="2">
    <source>
        <dbReference type="ARBA" id="ARBA00022448"/>
    </source>
</evidence>
<dbReference type="InterPro" id="IPR052031">
    <property type="entry name" value="Membrane_Transporter-Flippase"/>
</dbReference>
<feature type="transmembrane region" description="Helical" evidence="7">
    <location>
        <begin position="51"/>
        <end position="74"/>
    </location>
</feature>
<feature type="transmembrane region" description="Helical" evidence="7">
    <location>
        <begin position="170"/>
        <end position="190"/>
    </location>
</feature>
<organism evidence="8 9">
    <name type="scientific">Methanofollis fontis</name>
    <dbReference type="NCBI Taxonomy" id="2052832"/>
    <lineage>
        <taxon>Archaea</taxon>
        <taxon>Methanobacteriati</taxon>
        <taxon>Methanobacteriota</taxon>
        <taxon>Stenosarchaea group</taxon>
        <taxon>Methanomicrobia</taxon>
        <taxon>Methanomicrobiales</taxon>
        <taxon>Methanomicrobiaceae</taxon>
        <taxon>Methanofollis</taxon>
    </lineage>
</organism>
<keyword evidence="4 7" id="KW-0812">Transmembrane</keyword>
<keyword evidence="3" id="KW-1003">Cell membrane</keyword>
<dbReference type="NCBIfam" id="TIGR00797">
    <property type="entry name" value="matE"/>
    <property type="match status" value="1"/>
</dbReference>
<feature type="transmembrane region" description="Helical" evidence="7">
    <location>
        <begin position="95"/>
        <end position="116"/>
    </location>
</feature>
<dbReference type="Proteomes" id="UP000292580">
    <property type="component" value="Unassembled WGS sequence"/>
</dbReference>
<feature type="transmembrane region" description="Helical" evidence="7">
    <location>
        <begin position="320"/>
        <end position="349"/>
    </location>
</feature>
<evidence type="ECO:0000256" key="6">
    <source>
        <dbReference type="ARBA" id="ARBA00023136"/>
    </source>
</evidence>
<sequence>MQKRTEGVELLTGDPRRAIIRLSGPMVVAMLLLSAYNLADAIWVAGLGYEALAAVGFVGPVFMVLIGLGIGLGAGVTSAIARRIGAGDKSGADRVATHAIVLSIAVSAVLTVPLVLLAGPIVTLLGAGPAAPPATVYGQIIFGGTIFVIFTNLAYAVLRGEGDTKRTMYAMAASSVLNIVLDPILIYWAGWGIAGAAWATVISIAAVSVLILYWFLVRADTYVRLSFSRFSLDRSIIADIFRVGIPASLEFALMSVLVIILNGILVLVSGTNAVAVYAAGWRVVTFAIIPFIAIGTSVVSVSGAAYGARQFDKIRIAHRFGVGIGIVIGIVTSALTWVLAPAISLLFSYSEESAHLAPSIVIFLRIMCLFYPFVPPGLISGSVFQGTGKGMTSLFLNLLRQLVFIAICAWVFAIPLGMNEIGVWWGIVAGDILGGIVAYGWARLYIGRICASAG</sequence>
<gene>
    <name evidence="8" type="ORF">CUJ86_11500</name>
</gene>
<dbReference type="InterPro" id="IPR048279">
    <property type="entry name" value="MdtK-like"/>
</dbReference>
<feature type="transmembrane region" description="Helical" evidence="7">
    <location>
        <begin position="20"/>
        <end position="39"/>
    </location>
</feature>
<dbReference type="PIRSF" id="PIRSF006603">
    <property type="entry name" value="DinF"/>
    <property type="match status" value="1"/>
</dbReference>
<reference evidence="8 9" key="1">
    <citation type="submission" date="2017-11" db="EMBL/GenBank/DDBJ databases">
        <title>Isolation and Characterization of Methanofollis Species from Methane Seep Offshore SW Taiwan.</title>
        <authorList>
            <person name="Teng N.-H."/>
            <person name="Lai M.-C."/>
            <person name="Chen S.-C."/>
        </authorList>
    </citation>
    <scope>NUCLEOTIDE SEQUENCE [LARGE SCALE GENOMIC DNA]</scope>
    <source>
        <strain evidence="8 9">FWC-SCC2</strain>
    </source>
</reference>